<dbReference type="AlphaFoldDB" id="A0A0S4VEI4"/>
<feature type="transmembrane region" description="Helical" evidence="1">
    <location>
        <begin position="12"/>
        <end position="34"/>
    </location>
</feature>
<organism evidence="3">
    <name type="scientific">Ralstonia solanacearum</name>
    <name type="common">Pseudomonas solanacearum</name>
    <dbReference type="NCBI Taxonomy" id="305"/>
    <lineage>
        <taxon>Bacteria</taxon>
        <taxon>Pseudomonadati</taxon>
        <taxon>Pseudomonadota</taxon>
        <taxon>Betaproteobacteria</taxon>
        <taxon>Burkholderiales</taxon>
        <taxon>Burkholderiaceae</taxon>
        <taxon>Ralstonia</taxon>
        <taxon>Ralstonia solanacearum species complex</taxon>
    </lineage>
</organism>
<evidence type="ECO:0000313" key="3">
    <source>
        <dbReference type="EMBL" id="CUV33030.1"/>
    </source>
</evidence>
<evidence type="ECO:0000313" key="4">
    <source>
        <dbReference type="EMBL" id="CUV41775.1"/>
    </source>
</evidence>
<reference evidence="3" key="1">
    <citation type="submission" date="2015-10" db="EMBL/GenBank/DDBJ databases">
        <authorList>
            <person name="Gilbert D.G."/>
        </authorList>
    </citation>
    <scope>NUCLEOTIDE SEQUENCE</scope>
    <source>
        <strain evidence="3">Phyl III-seqv23</strain>
    </source>
</reference>
<dbReference type="EMBL" id="LN899822">
    <property type="protein sequence ID" value="CUV62952.1"/>
    <property type="molecule type" value="Genomic_DNA"/>
</dbReference>
<name>A0A0S4VEI4_RALSL</name>
<dbReference type="EMBL" id="LN899825">
    <property type="protein sequence ID" value="CUV33030.1"/>
    <property type="molecule type" value="Genomic_DNA"/>
</dbReference>
<keyword evidence="1" id="KW-0472">Membrane</keyword>
<keyword evidence="1" id="KW-0812">Transmembrane</keyword>
<dbReference type="EMBL" id="LN899823">
    <property type="protein sequence ID" value="CUV25526.1"/>
    <property type="molecule type" value="Genomic_DNA"/>
</dbReference>
<evidence type="ECO:0000256" key="1">
    <source>
        <dbReference type="SAM" id="Phobius"/>
    </source>
</evidence>
<evidence type="ECO:0000313" key="5">
    <source>
        <dbReference type="EMBL" id="CUV62952.1"/>
    </source>
</evidence>
<gene>
    <name evidence="5" type="ORF">RD1301_v1_2900018</name>
    <name evidence="2" type="ORF">RUN1744_v1_990046</name>
    <name evidence="3" type="ORF">TD1301_v1_270018</name>
    <name evidence="4" type="ORF">TF3108_v1_850060</name>
</gene>
<evidence type="ECO:0000313" key="2">
    <source>
        <dbReference type="EMBL" id="CUV25526.1"/>
    </source>
</evidence>
<keyword evidence="1" id="KW-1133">Transmembrane helix</keyword>
<protein>
    <submittedName>
        <fullName evidence="3">Uncharacterized protein</fullName>
    </submittedName>
</protein>
<sequence length="51" mass="5644">MRVQNTGRGRLNGFLIYFAATATVIAIHALALHLDDASQDERRVHTAPRQA</sequence>
<dbReference type="EMBL" id="LN899826">
    <property type="protein sequence ID" value="CUV41775.1"/>
    <property type="molecule type" value="Genomic_DNA"/>
</dbReference>
<accession>A0A0S4VEI4</accession>
<proteinExistence type="predicted"/>